<organism evidence="2 3">
    <name type="scientific">Nocardioides jiangsuensis</name>
    <dbReference type="NCBI Taxonomy" id="2866161"/>
    <lineage>
        <taxon>Bacteria</taxon>
        <taxon>Bacillati</taxon>
        <taxon>Actinomycetota</taxon>
        <taxon>Actinomycetes</taxon>
        <taxon>Propionibacteriales</taxon>
        <taxon>Nocardioidaceae</taxon>
        <taxon>Nocardioides</taxon>
    </lineage>
</organism>
<dbReference type="InterPro" id="IPR038740">
    <property type="entry name" value="BioF2-like_GNAT_dom"/>
</dbReference>
<dbReference type="Gene3D" id="3.40.630.30">
    <property type="match status" value="1"/>
</dbReference>
<feature type="domain" description="BioF2-like acetyltransferase" evidence="1">
    <location>
        <begin position="167"/>
        <end position="311"/>
    </location>
</feature>
<dbReference type="SUPFAM" id="SSF55729">
    <property type="entry name" value="Acyl-CoA N-acyltransferases (Nat)"/>
    <property type="match status" value="1"/>
</dbReference>
<protein>
    <submittedName>
        <fullName evidence="2">GNAT family N-acetyltransferase</fullName>
    </submittedName>
</protein>
<sequence length="372" mass="41841">MARRQERWERLSPAWEVSGEVPAHEWSDVLHSDPEALASQSPAWVEAVCSFSSYVDVSRLYRRRDGSRLVLPIVSPRFMPPSVASRLSMPEGCSTGGVLAEHGRLSREDLAVVMADLARRPLASVVVRPNPRLGHYWSDAAPWTTVRDVHAQVLDLGGGFGEVWPHRFRSSVRRAVRKAERSRLTVERDTTGALMADFHTMYTQSVIRWAGQEGVPPVVARLRAARGESLRKFLTVGVTLGPACTTWMAYLDGEPAAGIIVLTQGRNDTYWRGAMNQDLAGPSRANDLLHRLAIEDACERGMERYFFGISNPGSSLERFKAGFGAQHVPYSDYFWEGLPLVRTVHQVRRRAYRALQRTDRVLRRAHRGSRRT</sequence>
<dbReference type="InterPro" id="IPR016181">
    <property type="entry name" value="Acyl_CoA_acyltransferase"/>
</dbReference>
<dbReference type="Proteomes" id="UP000754710">
    <property type="component" value="Unassembled WGS sequence"/>
</dbReference>
<evidence type="ECO:0000259" key="1">
    <source>
        <dbReference type="Pfam" id="PF13480"/>
    </source>
</evidence>
<dbReference type="EMBL" id="JAIEZQ010000003">
    <property type="protein sequence ID" value="MBY9076731.1"/>
    <property type="molecule type" value="Genomic_DNA"/>
</dbReference>
<keyword evidence="3" id="KW-1185">Reference proteome</keyword>
<gene>
    <name evidence="2" type="ORF">K1X13_18015</name>
</gene>
<name>A0ABS7RP50_9ACTN</name>
<reference evidence="2 3" key="1">
    <citation type="submission" date="2021-08" db="EMBL/GenBank/DDBJ databases">
        <title>Nocardioides bacterium WL0053 sp. nov., isolated from the sediment.</title>
        <authorList>
            <person name="Wang L."/>
            <person name="Zhang D."/>
            <person name="Zhang A."/>
        </authorList>
    </citation>
    <scope>NUCLEOTIDE SEQUENCE [LARGE SCALE GENOMIC DNA]</scope>
    <source>
        <strain evidence="2 3">WL0053</strain>
    </source>
</reference>
<proteinExistence type="predicted"/>
<dbReference type="PANTHER" id="PTHR36174">
    <property type="entry name" value="LIPID II:GLYCINE GLYCYLTRANSFERASE"/>
    <property type="match status" value="1"/>
</dbReference>
<dbReference type="PANTHER" id="PTHR36174:SF1">
    <property type="entry name" value="LIPID II:GLYCINE GLYCYLTRANSFERASE"/>
    <property type="match status" value="1"/>
</dbReference>
<dbReference type="InterPro" id="IPR050644">
    <property type="entry name" value="PG_Glycine_Bridge_Synth"/>
</dbReference>
<dbReference type="RefSeq" id="WP_221026518.1">
    <property type="nucleotide sequence ID" value="NZ_JAIEZQ010000003.1"/>
</dbReference>
<evidence type="ECO:0000313" key="2">
    <source>
        <dbReference type="EMBL" id="MBY9076731.1"/>
    </source>
</evidence>
<dbReference type="Pfam" id="PF13480">
    <property type="entry name" value="Acetyltransf_6"/>
    <property type="match status" value="1"/>
</dbReference>
<comment type="caution">
    <text evidence="2">The sequence shown here is derived from an EMBL/GenBank/DDBJ whole genome shotgun (WGS) entry which is preliminary data.</text>
</comment>
<evidence type="ECO:0000313" key="3">
    <source>
        <dbReference type="Proteomes" id="UP000754710"/>
    </source>
</evidence>
<accession>A0ABS7RP50</accession>